<keyword evidence="6" id="KW-0472">Membrane</keyword>
<evidence type="ECO:0000256" key="3">
    <source>
        <dbReference type="ARBA" id="ARBA00022692"/>
    </source>
</evidence>
<keyword evidence="1" id="KW-1003">Cell membrane</keyword>
<dbReference type="Pfam" id="PF08478">
    <property type="entry name" value="POTRA_1"/>
    <property type="match status" value="1"/>
</dbReference>
<evidence type="ECO:0000256" key="4">
    <source>
        <dbReference type="ARBA" id="ARBA00022989"/>
    </source>
</evidence>
<name>A0A2M7D5V3_9BACT</name>
<dbReference type="EMBL" id="PEUE01000059">
    <property type="protein sequence ID" value="PIV38374.1"/>
    <property type="molecule type" value="Genomic_DNA"/>
</dbReference>
<keyword evidence="3 6" id="KW-0812">Transmembrane</keyword>
<sequence length="315" mass="36013">MFFSRRKRKKPTPPGFAVLDFPESRRKTRRKIKLKFKLPELKTNRRVLLWTAGIILLLGGLVYFFVWSPVFKVREIKISGVNFVPEEQVRQKTQDFLQKRAWKLIPQDSVFVFPIEKFKKSLLTDWPAIESVKIKIFPPRKLEISLVERAMAAVWCQSKAVLAEEQPTATSSPAMNGRVGLPQSEQCFFADRDGLIFREAPEISGTLLVTFYSRPGQNVVLASQAVSSSTIQFADQVKKQAREMNIDILGFLLGKQGSTDLIVATQEGWAIYLSEERSPAVQLKVLQALLDSEIKGKRSTLNYVDLRTINRVYYR</sequence>
<evidence type="ECO:0000256" key="6">
    <source>
        <dbReference type="SAM" id="Phobius"/>
    </source>
</evidence>
<keyword evidence="5" id="KW-0131">Cell cycle</keyword>
<comment type="caution">
    <text evidence="8">The sequence shown here is derived from an EMBL/GenBank/DDBJ whole genome shotgun (WGS) entry which is preliminary data.</text>
</comment>
<evidence type="ECO:0000313" key="8">
    <source>
        <dbReference type="EMBL" id="PIV38374.1"/>
    </source>
</evidence>
<keyword evidence="4 6" id="KW-1133">Transmembrane helix</keyword>
<evidence type="ECO:0000256" key="5">
    <source>
        <dbReference type="ARBA" id="ARBA00023306"/>
    </source>
</evidence>
<evidence type="ECO:0000259" key="7">
    <source>
        <dbReference type="Pfam" id="PF08478"/>
    </source>
</evidence>
<protein>
    <recommendedName>
        <fullName evidence="7">POTRA domain-containing protein</fullName>
    </recommendedName>
</protein>
<proteinExistence type="predicted"/>
<reference evidence="9" key="1">
    <citation type="submission" date="2017-09" db="EMBL/GenBank/DDBJ databases">
        <title>Depth-based differentiation of microbial function through sediment-hosted aquifers and enrichment of novel symbionts in the deep terrestrial subsurface.</title>
        <authorList>
            <person name="Probst A.J."/>
            <person name="Ladd B."/>
            <person name="Jarett J.K."/>
            <person name="Geller-Mcgrath D.E."/>
            <person name="Sieber C.M.K."/>
            <person name="Emerson J.B."/>
            <person name="Anantharaman K."/>
            <person name="Thomas B.C."/>
            <person name="Malmstrom R."/>
            <person name="Stieglmeier M."/>
            <person name="Klingl A."/>
            <person name="Woyke T."/>
            <person name="Ryan C.M."/>
            <person name="Banfield J.F."/>
        </authorList>
    </citation>
    <scope>NUCLEOTIDE SEQUENCE [LARGE SCALE GENOMIC DNA]</scope>
</reference>
<organism evidence="8 9">
    <name type="scientific">Candidatus Portnoybacteria bacterium CG02_land_8_20_14_3_00_45_8</name>
    <dbReference type="NCBI Taxonomy" id="1974807"/>
    <lineage>
        <taxon>Bacteria</taxon>
        <taxon>Candidatus Portnoyibacteriota</taxon>
    </lineage>
</organism>
<accession>A0A2M7D5V3</accession>
<keyword evidence="2" id="KW-0132">Cell division</keyword>
<feature type="transmembrane region" description="Helical" evidence="6">
    <location>
        <begin position="47"/>
        <end position="67"/>
    </location>
</feature>
<dbReference type="AlphaFoldDB" id="A0A2M7D5V3"/>
<feature type="domain" description="POTRA" evidence="7">
    <location>
        <begin position="71"/>
        <end position="149"/>
    </location>
</feature>
<dbReference type="InterPro" id="IPR013685">
    <property type="entry name" value="POTRA_FtsQ_type"/>
</dbReference>
<gene>
    <name evidence="8" type="ORF">COS30_02470</name>
</gene>
<evidence type="ECO:0000256" key="2">
    <source>
        <dbReference type="ARBA" id="ARBA00022618"/>
    </source>
</evidence>
<evidence type="ECO:0000256" key="1">
    <source>
        <dbReference type="ARBA" id="ARBA00022475"/>
    </source>
</evidence>
<evidence type="ECO:0000313" key="9">
    <source>
        <dbReference type="Proteomes" id="UP000229247"/>
    </source>
</evidence>
<dbReference type="Proteomes" id="UP000229247">
    <property type="component" value="Unassembled WGS sequence"/>
</dbReference>